<dbReference type="SMART" id="SM00028">
    <property type="entry name" value="TPR"/>
    <property type="match status" value="8"/>
</dbReference>
<dbReference type="SUPFAM" id="SSF52540">
    <property type="entry name" value="P-loop containing nucleoside triphosphate hydrolases"/>
    <property type="match status" value="1"/>
</dbReference>
<dbReference type="PRINTS" id="PR00381">
    <property type="entry name" value="KINESINLIGHT"/>
</dbReference>
<evidence type="ECO:0000256" key="3">
    <source>
        <dbReference type="SAM" id="MobiDB-lite"/>
    </source>
</evidence>
<feature type="domain" description="NB-ARC" evidence="4">
    <location>
        <begin position="105"/>
        <end position="248"/>
    </location>
</feature>
<dbReference type="Gene3D" id="1.25.40.10">
    <property type="entry name" value="Tetratricopeptide repeat domain"/>
    <property type="match status" value="3"/>
</dbReference>
<dbReference type="Pfam" id="PF13374">
    <property type="entry name" value="TPR_10"/>
    <property type="match status" value="4"/>
</dbReference>
<protein>
    <submittedName>
        <fullName evidence="5">Tetratricopeptide repeat protein</fullName>
    </submittedName>
</protein>
<evidence type="ECO:0000256" key="2">
    <source>
        <dbReference type="ARBA" id="ARBA00022803"/>
    </source>
</evidence>
<dbReference type="InterPro" id="IPR002182">
    <property type="entry name" value="NB-ARC"/>
</dbReference>
<feature type="compositionally biased region" description="Basic residues" evidence="3">
    <location>
        <begin position="1"/>
        <end position="13"/>
    </location>
</feature>
<dbReference type="Gene3D" id="3.40.50.300">
    <property type="entry name" value="P-loop containing nucleotide triphosphate hydrolases"/>
    <property type="match status" value="1"/>
</dbReference>
<keyword evidence="6" id="KW-1185">Reference proteome</keyword>
<comment type="caution">
    <text evidence="5">The sequence shown here is derived from an EMBL/GenBank/DDBJ whole genome shotgun (WGS) entry which is preliminary data.</text>
</comment>
<keyword evidence="1" id="KW-0677">Repeat</keyword>
<dbReference type="AlphaFoldDB" id="A0A372J8R9"/>
<dbReference type="Proteomes" id="UP000261811">
    <property type="component" value="Unassembled WGS sequence"/>
</dbReference>
<dbReference type="Pfam" id="PF13424">
    <property type="entry name" value="TPR_12"/>
    <property type="match status" value="3"/>
</dbReference>
<dbReference type="GO" id="GO:0043531">
    <property type="term" value="F:ADP binding"/>
    <property type="evidence" value="ECO:0007669"/>
    <property type="project" value="InterPro"/>
</dbReference>
<dbReference type="PANTHER" id="PTHR45641:SF19">
    <property type="entry name" value="NEPHROCYSTIN-3"/>
    <property type="match status" value="1"/>
</dbReference>
<dbReference type="InterPro" id="IPR027417">
    <property type="entry name" value="P-loop_NTPase"/>
</dbReference>
<dbReference type="InterPro" id="IPR011990">
    <property type="entry name" value="TPR-like_helical_dom_sf"/>
</dbReference>
<feature type="region of interest" description="Disordered" evidence="3">
    <location>
        <begin position="1"/>
        <end position="33"/>
    </location>
</feature>
<dbReference type="Pfam" id="PF00931">
    <property type="entry name" value="NB-ARC"/>
    <property type="match status" value="1"/>
</dbReference>
<evidence type="ECO:0000256" key="1">
    <source>
        <dbReference type="ARBA" id="ARBA00022737"/>
    </source>
</evidence>
<keyword evidence="2" id="KW-0802">TPR repeat</keyword>
<dbReference type="SUPFAM" id="SSF48452">
    <property type="entry name" value="TPR-like"/>
    <property type="match status" value="4"/>
</dbReference>
<evidence type="ECO:0000313" key="5">
    <source>
        <dbReference type="EMBL" id="RFU36380.1"/>
    </source>
</evidence>
<dbReference type="InterPro" id="IPR019734">
    <property type="entry name" value="TPR_rpt"/>
</dbReference>
<gene>
    <name evidence="5" type="ORF">DZF91_38460</name>
</gene>
<name>A0A372J8R9_9ACTN</name>
<organism evidence="5 6">
    <name type="scientific">Actinomadura logoneensis</name>
    <dbReference type="NCBI Taxonomy" id="2293572"/>
    <lineage>
        <taxon>Bacteria</taxon>
        <taxon>Bacillati</taxon>
        <taxon>Actinomycetota</taxon>
        <taxon>Actinomycetes</taxon>
        <taxon>Streptosporangiales</taxon>
        <taxon>Thermomonosporaceae</taxon>
        <taxon>Actinomadura</taxon>
    </lineage>
</organism>
<proteinExistence type="predicted"/>
<evidence type="ECO:0000259" key="4">
    <source>
        <dbReference type="Pfam" id="PF00931"/>
    </source>
</evidence>
<feature type="region of interest" description="Disordered" evidence="3">
    <location>
        <begin position="394"/>
        <end position="414"/>
    </location>
</feature>
<sequence>MSRRKGSGRRKRTPQSGNPARQSSGERGDALMVNASGPGAVAAGRDVIGSSTHVHQAVPLPRADEVDPPLGVAPRLPFRTQRFVGRVGKLAELDVALAGPGGTVVQAVHGLGGVGKSTLAAHWAHRHAADHTLTWWITADSAAGVTAGLAELAQMLVPELARDTATASSVGLPERADWARQWLATHAGWLVVLDNVTHPEDVADLVTGAPDGRFLITSRLREGWDDIASALVELDVLSPAEALELLRGIITTGRPDASLDGDAALCAELGYLPLALRQAAAYIRQTRITPARYLAMLEEQPAVMYDRAARGSDASRTMARIWRLTLDALTDTPLAGHVLRILAWWAPEDIPRNLLDPLGDPVEITTALGDLAAYNMIGLEEDTVTVHRLVQAVARTPDPRTPDHPDADPHRRSTDIDNARHQATDLLKQATPTDFNAPAGWPTWRALLPHIDALAEHAPEATDTSTTSLLVNHTAIFLIEQGDLTRALGYFERALNANQRLHGDDHPKTLIARNNLAGGYRTAGDLGNAIPLFERSLTDHKRIMGDDHPDTLNTQYKLAVTYESAGDLSRAIPLLERTLSDHKRVLGDDHPDTLNTRDSLAFTYQEAGDPGRAIPLYEHILTDCERVLGDDHSSTLNARNNLAYTYQAAGDLGRTILLYERVLADRARLFGDDHPSTLTSRNNLAGAYQTAGDLRRAIPLYERTLSDCERVLGDEHPSTLNTRHNLASAYREAGDLWRALPLCKRTLADCERVLGHDHPLTLNTRNNLAAAYRESGNPRRAIPLFKRALADRERVLGHDHPDTLTSRNNLAAAYDSAGAPGRAIPLYERTLADCERVLGGDHPDTLNTRNNLAAAYGSAGNPRRAIPLLTRTLADCESILGFDHPLTKTARANLEKIRK</sequence>
<dbReference type="EMBL" id="QURH01001053">
    <property type="protein sequence ID" value="RFU36380.1"/>
    <property type="molecule type" value="Genomic_DNA"/>
</dbReference>
<dbReference type="PANTHER" id="PTHR45641">
    <property type="entry name" value="TETRATRICOPEPTIDE REPEAT PROTEIN (AFU_ORTHOLOGUE AFUA_6G03870)"/>
    <property type="match status" value="1"/>
</dbReference>
<evidence type="ECO:0000313" key="6">
    <source>
        <dbReference type="Proteomes" id="UP000261811"/>
    </source>
</evidence>
<reference evidence="5 6" key="1">
    <citation type="submission" date="2018-08" db="EMBL/GenBank/DDBJ databases">
        <title>Actinomadura jelena sp. nov., a novel Actinomycete isolated from soil in Chad.</title>
        <authorList>
            <person name="Shi L."/>
        </authorList>
    </citation>
    <scope>NUCLEOTIDE SEQUENCE [LARGE SCALE GENOMIC DNA]</scope>
    <source>
        <strain evidence="5 6">NEAU-G17</strain>
    </source>
</reference>
<feature type="compositionally biased region" description="Basic and acidic residues" evidence="3">
    <location>
        <begin position="397"/>
        <end position="414"/>
    </location>
</feature>
<feature type="compositionally biased region" description="Polar residues" evidence="3">
    <location>
        <begin position="14"/>
        <end position="23"/>
    </location>
</feature>
<accession>A0A372J8R9</accession>